<dbReference type="Proteomes" id="UP000030755">
    <property type="component" value="Unassembled WGS sequence"/>
</dbReference>
<feature type="region of interest" description="Disordered" evidence="1">
    <location>
        <begin position="140"/>
        <end position="165"/>
    </location>
</feature>
<evidence type="ECO:0000256" key="1">
    <source>
        <dbReference type="SAM" id="MobiDB-lite"/>
    </source>
</evidence>
<sequence>VNRYTPSRTTFSNNPSSEDQNTTNIYSSSTVPSTKMVSDLQGKLRNKCQIKSRNQSAINSPFNTSSPNTHQRDLSGKNHNFQEQGNDVQAISVPISGQMPNEKISPNFLTCPSNVCLSFSPSSHESSKHAHPNYAVVSSKCRNSRGRQTGSENPRKTKMESKRMKFHNSSLLSKTGLKSKINIPFNILDYFKPRTAIE</sequence>
<feature type="region of interest" description="Disordered" evidence="1">
    <location>
        <begin position="53"/>
        <end position="81"/>
    </location>
</feature>
<feature type="region of interest" description="Disordered" evidence="1">
    <location>
        <begin position="1"/>
        <end position="34"/>
    </location>
</feature>
<evidence type="ECO:0000313" key="2">
    <source>
        <dbReference type="EMBL" id="EPZ36714.1"/>
    </source>
</evidence>
<feature type="non-terminal residue" evidence="2">
    <location>
        <position position="1"/>
    </location>
</feature>
<feature type="non-terminal residue" evidence="2">
    <location>
        <position position="198"/>
    </location>
</feature>
<name>A0A075B2Z2_ROZAC</name>
<proteinExistence type="predicted"/>
<keyword evidence="3" id="KW-1185">Reference proteome</keyword>
<dbReference type="HOGENOM" id="CLU_1381083_0_0_1"/>
<dbReference type="AlphaFoldDB" id="A0A075B2Z2"/>
<protein>
    <submittedName>
        <fullName evidence="2">Uncharacterized protein</fullName>
    </submittedName>
</protein>
<organism evidence="2 3">
    <name type="scientific">Rozella allomycis (strain CSF55)</name>
    <dbReference type="NCBI Taxonomy" id="988480"/>
    <lineage>
        <taxon>Eukaryota</taxon>
        <taxon>Fungi</taxon>
        <taxon>Fungi incertae sedis</taxon>
        <taxon>Cryptomycota</taxon>
        <taxon>Cryptomycota incertae sedis</taxon>
        <taxon>Rozella</taxon>
    </lineage>
</organism>
<evidence type="ECO:0000313" key="3">
    <source>
        <dbReference type="Proteomes" id="UP000030755"/>
    </source>
</evidence>
<feature type="compositionally biased region" description="Polar residues" evidence="1">
    <location>
        <begin position="53"/>
        <end position="69"/>
    </location>
</feature>
<accession>A0A075B2Z2</accession>
<dbReference type="EMBL" id="KE560475">
    <property type="protein sequence ID" value="EPZ36714.1"/>
    <property type="molecule type" value="Genomic_DNA"/>
</dbReference>
<reference evidence="2 3" key="1">
    <citation type="journal article" date="2013" name="Curr. Biol.">
        <title>Shared signatures of parasitism and phylogenomics unite Cryptomycota and microsporidia.</title>
        <authorList>
            <person name="James T.Y."/>
            <person name="Pelin A."/>
            <person name="Bonen L."/>
            <person name="Ahrendt S."/>
            <person name="Sain D."/>
            <person name="Corradi N."/>
            <person name="Stajich J.E."/>
        </authorList>
    </citation>
    <scope>NUCLEOTIDE SEQUENCE [LARGE SCALE GENOMIC DNA]</scope>
    <source>
        <strain evidence="2 3">CSF55</strain>
    </source>
</reference>
<gene>
    <name evidence="2" type="ORF">O9G_006356</name>
</gene>
<feature type="compositionally biased region" description="Basic and acidic residues" evidence="1">
    <location>
        <begin position="153"/>
        <end position="163"/>
    </location>
</feature>